<accession>A0A6G7J3T5</accession>
<dbReference type="Pfam" id="PF14322">
    <property type="entry name" value="SusD-like_3"/>
    <property type="match status" value="1"/>
</dbReference>
<dbReference type="SUPFAM" id="SSF48452">
    <property type="entry name" value="TPR-like"/>
    <property type="match status" value="1"/>
</dbReference>
<evidence type="ECO:0000256" key="5">
    <source>
        <dbReference type="ARBA" id="ARBA00023237"/>
    </source>
</evidence>
<gene>
    <name evidence="8" type="ORF">GVT53_10710</name>
</gene>
<evidence type="ECO:0000256" key="2">
    <source>
        <dbReference type="ARBA" id="ARBA00006275"/>
    </source>
</evidence>
<dbReference type="Proteomes" id="UP000502928">
    <property type="component" value="Chromosome"/>
</dbReference>
<dbReference type="GO" id="GO:0009279">
    <property type="term" value="C:cell outer membrane"/>
    <property type="evidence" value="ECO:0007669"/>
    <property type="project" value="UniProtKB-SubCell"/>
</dbReference>
<dbReference type="InterPro" id="IPR033985">
    <property type="entry name" value="SusD-like_N"/>
</dbReference>
<feature type="domain" description="RagB/SusD" evidence="6">
    <location>
        <begin position="310"/>
        <end position="475"/>
    </location>
</feature>
<evidence type="ECO:0000313" key="8">
    <source>
        <dbReference type="EMBL" id="QII45132.1"/>
    </source>
</evidence>
<comment type="similarity">
    <text evidence="2">Belongs to the SusD family.</text>
</comment>
<reference evidence="8 9" key="1">
    <citation type="submission" date="2020-02" db="EMBL/GenBank/DDBJ databases">
        <title>Complete genome of Muricauda sp. 501str8.</title>
        <authorList>
            <person name="Dong B."/>
            <person name="Zhu S."/>
            <person name="Yang J."/>
            <person name="Chen J."/>
        </authorList>
    </citation>
    <scope>NUCLEOTIDE SEQUENCE [LARGE SCALE GENOMIC DNA]</scope>
    <source>
        <strain evidence="8 9">501str8</strain>
    </source>
</reference>
<organism evidence="8 9">
    <name type="scientific">Flagellimonas oceani</name>
    <dbReference type="NCBI Taxonomy" id="2698672"/>
    <lineage>
        <taxon>Bacteria</taxon>
        <taxon>Pseudomonadati</taxon>
        <taxon>Bacteroidota</taxon>
        <taxon>Flavobacteriia</taxon>
        <taxon>Flavobacteriales</taxon>
        <taxon>Flavobacteriaceae</taxon>
        <taxon>Flagellimonas</taxon>
    </lineage>
</organism>
<feature type="domain" description="SusD-like N-terminal" evidence="7">
    <location>
        <begin position="40"/>
        <end position="242"/>
    </location>
</feature>
<evidence type="ECO:0000313" key="9">
    <source>
        <dbReference type="Proteomes" id="UP000502928"/>
    </source>
</evidence>
<keyword evidence="3" id="KW-0732">Signal</keyword>
<evidence type="ECO:0000256" key="4">
    <source>
        <dbReference type="ARBA" id="ARBA00023136"/>
    </source>
</evidence>
<name>A0A6G7J3T5_9FLAO</name>
<dbReference type="Pfam" id="PF07980">
    <property type="entry name" value="SusD_RagB"/>
    <property type="match status" value="1"/>
</dbReference>
<evidence type="ECO:0000256" key="3">
    <source>
        <dbReference type="ARBA" id="ARBA00022729"/>
    </source>
</evidence>
<protein>
    <submittedName>
        <fullName evidence="8">RagB/SusD family nutrient uptake outer membrane protein</fullName>
    </submittedName>
</protein>
<dbReference type="AlphaFoldDB" id="A0A6G7J3T5"/>
<evidence type="ECO:0000259" key="6">
    <source>
        <dbReference type="Pfam" id="PF07980"/>
    </source>
</evidence>
<dbReference type="InterPro" id="IPR011990">
    <property type="entry name" value="TPR-like_helical_dom_sf"/>
</dbReference>
<comment type="subcellular location">
    <subcellularLocation>
        <location evidence="1">Cell outer membrane</location>
    </subcellularLocation>
</comment>
<dbReference type="CDD" id="cd08977">
    <property type="entry name" value="SusD"/>
    <property type="match status" value="1"/>
</dbReference>
<keyword evidence="9" id="KW-1185">Reference proteome</keyword>
<proteinExistence type="inferred from homology"/>
<evidence type="ECO:0000256" key="1">
    <source>
        <dbReference type="ARBA" id="ARBA00004442"/>
    </source>
</evidence>
<dbReference type="EMBL" id="CP049616">
    <property type="protein sequence ID" value="QII45132.1"/>
    <property type="molecule type" value="Genomic_DNA"/>
</dbReference>
<dbReference type="Gene3D" id="1.25.40.390">
    <property type="match status" value="1"/>
</dbReference>
<sequence length="475" mass="53563">MKTHNTIYMGKHLFSLAFLGARPTLTALPLLTLLFFGCTDFVEVDPPKNILIAETVFDQPATVESALANLYHDMREQGMVSGGTGLTTGLGIYADELEYYGTNADFSQMYLHGVHAGNSTVSEWWRQAYHIIYSANDIIKGVELSDSLTEEEKNRFKGQSLFVRAYIHSLLTQLFGNVPYIATTDYQENNQVSRTPEDQVMEYIIRDLEEASDLLSGIGSLSDERVLPDHYAVKALLARMYLHAENWEEADAMATKLIGAFGLEPDLDKVFLKGSPETIWQLKAGNSPRNTREAVQFIIQAIPGQDYALSENLMSNFEVGDQRWDHWVGSMSDAENTTTLYYPFKYKADLNEEESVEYSIVFRLAEQYLIRAEARLRSGEIDGARSDLDAIRNRAGLADMAEAGENALMDAIVHERRMELFAERGHRWFDLKRTGMAGQIMSQAKANWKDTDLLFPIPESELETNPNLAPQNNGY</sequence>
<evidence type="ECO:0000259" key="7">
    <source>
        <dbReference type="Pfam" id="PF14322"/>
    </source>
</evidence>
<dbReference type="InterPro" id="IPR012944">
    <property type="entry name" value="SusD_RagB_dom"/>
</dbReference>
<keyword evidence="5" id="KW-0998">Cell outer membrane</keyword>
<dbReference type="KEGG" id="mut:GVT53_10710"/>
<dbReference type="RefSeq" id="WP_166248625.1">
    <property type="nucleotide sequence ID" value="NZ_CP049616.1"/>
</dbReference>
<keyword evidence="4" id="KW-0472">Membrane</keyword>